<dbReference type="SMART" id="SM00028">
    <property type="entry name" value="TPR"/>
    <property type="match status" value="6"/>
</dbReference>
<dbReference type="PROSITE" id="PS50005">
    <property type="entry name" value="TPR"/>
    <property type="match status" value="1"/>
</dbReference>
<dbReference type="PANTHER" id="PTHR44749">
    <property type="entry name" value="SUPPRESSOR OF RPS4-RLD 1"/>
    <property type="match status" value="1"/>
</dbReference>
<dbReference type="EMBL" id="WTYU01000001">
    <property type="protein sequence ID" value="MXP13417.1"/>
    <property type="molecule type" value="Genomic_DNA"/>
</dbReference>
<gene>
    <name evidence="2" type="ORF">GRI44_01440</name>
</gene>
<proteinExistence type="predicted"/>
<name>A0A6L7GBZ4_9SPHN</name>
<dbReference type="InterPro" id="IPR012668">
    <property type="entry name" value="CHP02466"/>
</dbReference>
<dbReference type="Pfam" id="PF13432">
    <property type="entry name" value="TPR_16"/>
    <property type="match status" value="2"/>
</dbReference>
<dbReference type="Proteomes" id="UP000473531">
    <property type="component" value="Unassembled WGS sequence"/>
</dbReference>
<accession>A0A6L7GBZ4</accession>
<dbReference type="Gene3D" id="1.25.40.10">
    <property type="entry name" value="Tetratricopeptide repeat domain"/>
    <property type="match status" value="2"/>
</dbReference>
<dbReference type="InterPro" id="IPR011990">
    <property type="entry name" value="TPR-like_helical_dom_sf"/>
</dbReference>
<dbReference type="OrthoDB" id="9783136at2"/>
<dbReference type="InterPro" id="IPR019734">
    <property type="entry name" value="TPR_rpt"/>
</dbReference>
<evidence type="ECO:0000256" key="1">
    <source>
        <dbReference type="PROSITE-ProRule" id="PRU00339"/>
    </source>
</evidence>
<evidence type="ECO:0000313" key="3">
    <source>
        <dbReference type="Proteomes" id="UP000473531"/>
    </source>
</evidence>
<keyword evidence="3" id="KW-1185">Reference proteome</keyword>
<protein>
    <submittedName>
        <fullName evidence="2">Tetratricopeptide repeat protein</fullName>
    </submittedName>
</protein>
<dbReference type="InterPro" id="IPR044650">
    <property type="entry name" value="SRFR1-like"/>
</dbReference>
<keyword evidence="1" id="KW-0802">TPR repeat</keyword>
<dbReference type="Gene3D" id="2.60.120.620">
    <property type="entry name" value="q2cbj1_9rhob like domain"/>
    <property type="match status" value="1"/>
</dbReference>
<feature type="repeat" description="TPR" evidence="1">
    <location>
        <begin position="53"/>
        <end position="86"/>
    </location>
</feature>
<dbReference type="SUPFAM" id="SSF48452">
    <property type="entry name" value="TPR-like"/>
    <property type="match status" value="1"/>
</dbReference>
<evidence type="ECO:0000313" key="2">
    <source>
        <dbReference type="EMBL" id="MXP13417.1"/>
    </source>
</evidence>
<organism evidence="2 3">
    <name type="scientific">Allopontixanthobacter confluentis</name>
    <dbReference type="NCBI Taxonomy" id="1849021"/>
    <lineage>
        <taxon>Bacteria</taxon>
        <taxon>Pseudomonadati</taxon>
        <taxon>Pseudomonadota</taxon>
        <taxon>Alphaproteobacteria</taxon>
        <taxon>Sphingomonadales</taxon>
        <taxon>Erythrobacteraceae</taxon>
        <taxon>Allopontixanthobacter</taxon>
    </lineage>
</organism>
<dbReference type="GO" id="GO:0045892">
    <property type="term" value="P:negative regulation of DNA-templated transcription"/>
    <property type="evidence" value="ECO:0007669"/>
    <property type="project" value="InterPro"/>
</dbReference>
<dbReference type="PANTHER" id="PTHR44749:SF1">
    <property type="entry name" value="TETRATRICOPEPTIDE-LIKE HELICAL DOMAIN-CONTAINING PROTEIN"/>
    <property type="match status" value="1"/>
</dbReference>
<reference evidence="2 3" key="1">
    <citation type="submission" date="2019-12" db="EMBL/GenBank/DDBJ databases">
        <title>Genomic-based taxomic classification of the family Erythrobacteraceae.</title>
        <authorList>
            <person name="Xu L."/>
        </authorList>
    </citation>
    <scope>NUCLEOTIDE SEQUENCE [LARGE SCALE GENOMIC DNA]</scope>
    <source>
        <strain evidence="2 3">KCTC 52259</strain>
    </source>
</reference>
<dbReference type="AlphaFoldDB" id="A0A6L7GBZ4"/>
<dbReference type="Pfam" id="PF13759">
    <property type="entry name" value="2OG-FeII_Oxy_5"/>
    <property type="match status" value="1"/>
</dbReference>
<comment type="caution">
    <text evidence="2">The sequence shown here is derived from an EMBL/GenBank/DDBJ whole genome shotgun (WGS) entry which is preliminary data.</text>
</comment>
<sequence length="586" mass="63943">MPFQAGLGTGKLAVSKVSASEWRARSHAAEQAGDLNGALEILEEGVAAWPDDAALANSAGNAAMRSRNFDSAIQFFGTAAKLQPRLLEFSLNLAISLSRIARYRDALAVLAPFTKEGFSVARYCSVRALAERGAGNLAEAGAWFEQCLTLDPKHARALHGRARLAMQRGERDAVSRYQQALQVTAGDAELWLGQAQAMAIAGDTAEARKIAELLMQQAPQWLDGLQFLAQLRLAAGEADFTSHYTIAMQRRPQDHNIPAAQCAVLAGLDFNREAAEFARSAREKFPHLERFALLEAVYASAAGENERAQSVWNTISLKNNDERIHLARHQLRRGETDKAAILLDLVLQEDPTSISAWALISVVWRLAGDPREKWLHEQQGLVAFLPLQDAENVLPPAIAQLHRLHDTSAQPLGQSLRGGTQTAALLFDRTEPEFAALRDAIGATIQDYQKALPQSDATNPRICHPVLRYRDVPWHMAGSWSVRLSGGAGDRHASHIHPLGIVSSALYCESPPDAAADLNGDPQAGWLELGRPPPDLGIDLQPITAFPPRPGHLALFPSTLYHGTRPFTQGRRLTVAFDVRPEKEPS</sequence>